<evidence type="ECO:0000256" key="1">
    <source>
        <dbReference type="SAM" id="Phobius"/>
    </source>
</evidence>
<keyword evidence="1" id="KW-0812">Transmembrane</keyword>
<dbReference type="AlphaFoldDB" id="A0A8D8LQX6"/>
<keyword evidence="1" id="KW-0472">Membrane</keyword>
<sequence length="114" mass="13832">MYKKSRSNPFRKVSLMSILKAIIFILKYGCCFLKLIIGTLKDNDTNHSIRFNTVGSIPFLPRFLFFLYKVLVLFIYFYIVRIQFYYIYFLLNVKILNMHFSILKTDTIYFMQYE</sequence>
<proteinExistence type="predicted"/>
<organism evidence="2">
    <name type="scientific">Cacopsylla melanoneura</name>
    <dbReference type="NCBI Taxonomy" id="428564"/>
    <lineage>
        <taxon>Eukaryota</taxon>
        <taxon>Metazoa</taxon>
        <taxon>Ecdysozoa</taxon>
        <taxon>Arthropoda</taxon>
        <taxon>Hexapoda</taxon>
        <taxon>Insecta</taxon>
        <taxon>Pterygota</taxon>
        <taxon>Neoptera</taxon>
        <taxon>Paraneoptera</taxon>
        <taxon>Hemiptera</taxon>
        <taxon>Sternorrhyncha</taxon>
        <taxon>Psylloidea</taxon>
        <taxon>Psyllidae</taxon>
        <taxon>Psyllinae</taxon>
        <taxon>Cacopsylla</taxon>
    </lineage>
</organism>
<name>A0A8D8LQX6_9HEMI</name>
<keyword evidence="1" id="KW-1133">Transmembrane helix</keyword>
<reference evidence="2" key="1">
    <citation type="submission" date="2021-05" db="EMBL/GenBank/DDBJ databases">
        <authorList>
            <person name="Alioto T."/>
            <person name="Alioto T."/>
            <person name="Gomez Garrido J."/>
        </authorList>
    </citation>
    <scope>NUCLEOTIDE SEQUENCE</scope>
</reference>
<feature type="transmembrane region" description="Helical" evidence="1">
    <location>
        <begin position="21"/>
        <end position="40"/>
    </location>
</feature>
<dbReference type="EMBL" id="HBUF01018020">
    <property type="protein sequence ID" value="CAG6610352.1"/>
    <property type="molecule type" value="Transcribed_RNA"/>
</dbReference>
<protein>
    <submittedName>
        <fullName evidence="2">Uncharacterized protein</fullName>
    </submittedName>
</protein>
<accession>A0A8D8LQX6</accession>
<feature type="transmembrane region" description="Helical" evidence="1">
    <location>
        <begin position="86"/>
        <end position="103"/>
    </location>
</feature>
<evidence type="ECO:0000313" key="2">
    <source>
        <dbReference type="EMBL" id="CAG6610352.1"/>
    </source>
</evidence>
<feature type="transmembrane region" description="Helical" evidence="1">
    <location>
        <begin position="60"/>
        <end position="79"/>
    </location>
</feature>